<dbReference type="CDD" id="cd00112">
    <property type="entry name" value="LDLa"/>
    <property type="match status" value="1"/>
</dbReference>
<dbReference type="SMART" id="SM00042">
    <property type="entry name" value="CUB"/>
    <property type="match status" value="1"/>
</dbReference>
<keyword evidence="1 2" id="KW-1015">Disulfide bond</keyword>
<dbReference type="AlphaFoldDB" id="A0A8S4PI53"/>
<dbReference type="SMART" id="SM00192">
    <property type="entry name" value="LDLa"/>
    <property type="match status" value="1"/>
</dbReference>
<reference evidence="5" key="1">
    <citation type="submission" date="2022-03" db="EMBL/GenBank/DDBJ databases">
        <authorList>
            <person name="Martin C."/>
        </authorList>
    </citation>
    <scope>NUCLEOTIDE SEQUENCE</scope>
</reference>
<evidence type="ECO:0000259" key="4">
    <source>
        <dbReference type="PROSITE" id="PS50060"/>
    </source>
</evidence>
<dbReference type="InterPro" id="IPR023415">
    <property type="entry name" value="LDLR_class-A_CS"/>
</dbReference>
<dbReference type="SUPFAM" id="SSF57424">
    <property type="entry name" value="LDL receptor-like module"/>
    <property type="match status" value="1"/>
</dbReference>
<dbReference type="Gene3D" id="2.60.120.200">
    <property type="match status" value="1"/>
</dbReference>
<evidence type="ECO:0000259" key="3">
    <source>
        <dbReference type="PROSITE" id="PS01180"/>
    </source>
</evidence>
<dbReference type="Gene3D" id="2.60.120.290">
    <property type="entry name" value="Spermadhesin, CUB domain"/>
    <property type="match status" value="1"/>
</dbReference>
<dbReference type="OrthoDB" id="6345439at2759"/>
<organism evidence="5 6">
    <name type="scientific">Owenia fusiformis</name>
    <name type="common">Polychaete worm</name>
    <dbReference type="NCBI Taxonomy" id="6347"/>
    <lineage>
        <taxon>Eukaryota</taxon>
        <taxon>Metazoa</taxon>
        <taxon>Spiralia</taxon>
        <taxon>Lophotrochozoa</taxon>
        <taxon>Annelida</taxon>
        <taxon>Polychaeta</taxon>
        <taxon>Sedentaria</taxon>
        <taxon>Canalipalpata</taxon>
        <taxon>Sabellida</taxon>
        <taxon>Oweniida</taxon>
        <taxon>Oweniidae</taxon>
        <taxon>Owenia</taxon>
    </lineage>
</organism>
<evidence type="ECO:0000313" key="6">
    <source>
        <dbReference type="Proteomes" id="UP000749559"/>
    </source>
</evidence>
<gene>
    <name evidence="5" type="ORF">OFUS_LOCUS18677</name>
</gene>
<dbReference type="PANTHER" id="PTHR46908">
    <property type="entry name" value="CUBILIN-LIKE PROTEIN"/>
    <property type="match status" value="1"/>
</dbReference>
<dbReference type="Gene3D" id="4.10.400.10">
    <property type="entry name" value="Low-density Lipoprotein Receptor"/>
    <property type="match status" value="1"/>
</dbReference>
<dbReference type="GO" id="GO:0016020">
    <property type="term" value="C:membrane"/>
    <property type="evidence" value="ECO:0007669"/>
    <property type="project" value="InterPro"/>
</dbReference>
<dbReference type="InterPro" id="IPR052129">
    <property type="entry name" value="Spermadhesin-Link_domain"/>
</dbReference>
<comment type="caution">
    <text evidence="2">Lacks conserved residue(s) required for the propagation of feature annotation.</text>
</comment>
<protein>
    <submittedName>
        <fullName evidence="5">Uncharacterized protein</fullName>
    </submittedName>
</protein>
<feature type="non-terminal residue" evidence="5">
    <location>
        <position position="1"/>
    </location>
</feature>
<dbReference type="Pfam" id="PF00431">
    <property type="entry name" value="CUB"/>
    <property type="match status" value="1"/>
</dbReference>
<dbReference type="InterPro" id="IPR036055">
    <property type="entry name" value="LDL_receptor-like_sf"/>
</dbReference>
<sequence length="598" mass="67114">MITTPPEEILTISNITAVGAKGQFMGVTSASDKMIKTYGVIRSYLISPGVSKRVYARQNCLHLDYKTYFLRETGGCDKRVVLLKFYIRFSSSGYMIQLAHLLGNRCENHEWKRFQFQLPSNEASYNLMIERRNIFEIDVAIDNVRVVGGVCPGVTDCSGFHCNNGRCIPNNMLCDGNDDCGDFSDESAPACAPSITCSFETPFRCGWHVPSPGNWMYGRALSPPGFVNPKIWPKNDATFTTHFIPEYQAGTRVSKADITSCGTEVVELVLDKESTSGLLYSPNYGHGNYPNDQKCTWRITTDPDHHIKLHFLTFLIEYHPNCDYDSISIYDGSSTKLFGPYCDRSPPEEFISPSNIVEIRFTSDYTATFEGFVIEYSEAIDAYEAIDICSSTNKTKIISKGETTDVKSRCRNKTCHCDMIFETERDDQVVVVVFSDESSPEYSCDDRYVQIALHDGSNNTDSVLKSSCYNGYMEPTVSSVNKLLMALTWKENHDERNIDTVDFKITAIDKPGSFIGNAIQVVDMKESFKSPKITTNVAVYLKFSYILYNGQVKIWKSTAKSKILLDQFFMGVPEGNASSSSTWMTRSVNVHDGSTSKI</sequence>
<dbReference type="SUPFAM" id="SSF49854">
    <property type="entry name" value="Spermadhesin, CUB domain"/>
    <property type="match status" value="1"/>
</dbReference>
<dbReference type="InterPro" id="IPR000998">
    <property type="entry name" value="MAM_dom"/>
</dbReference>
<keyword evidence="6" id="KW-1185">Reference proteome</keyword>
<dbReference type="EMBL" id="CAIIXF020000009">
    <property type="protein sequence ID" value="CAH1793887.1"/>
    <property type="molecule type" value="Genomic_DNA"/>
</dbReference>
<dbReference type="InterPro" id="IPR035914">
    <property type="entry name" value="Sperma_CUB_dom_sf"/>
</dbReference>
<proteinExistence type="predicted"/>
<name>A0A8S4PI53_OWEFU</name>
<dbReference type="PANTHER" id="PTHR46908:SF4">
    <property type="entry name" value="TUMOR NECROSIS FACTOR-INDUCIBLE GENE 6 PROTEIN"/>
    <property type="match status" value="1"/>
</dbReference>
<dbReference type="CDD" id="cd00041">
    <property type="entry name" value="CUB"/>
    <property type="match status" value="1"/>
</dbReference>
<feature type="domain" description="MAM" evidence="4">
    <location>
        <begin position="195"/>
        <end position="244"/>
    </location>
</feature>
<feature type="domain" description="CUB" evidence="3">
    <location>
        <begin position="261"/>
        <end position="379"/>
    </location>
</feature>
<evidence type="ECO:0000256" key="1">
    <source>
        <dbReference type="ARBA" id="ARBA00023157"/>
    </source>
</evidence>
<feature type="disulfide bond" evidence="2">
    <location>
        <begin position="162"/>
        <end position="180"/>
    </location>
</feature>
<evidence type="ECO:0000256" key="2">
    <source>
        <dbReference type="PROSITE-ProRule" id="PRU00124"/>
    </source>
</evidence>
<comment type="caution">
    <text evidence="5">The sequence shown here is derived from an EMBL/GenBank/DDBJ whole genome shotgun (WGS) entry which is preliminary data.</text>
</comment>
<dbReference type="Pfam" id="PF00057">
    <property type="entry name" value="Ldl_recept_a"/>
    <property type="match status" value="1"/>
</dbReference>
<dbReference type="PROSITE" id="PS50060">
    <property type="entry name" value="MAM_2"/>
    <property type="match status" value="1"/>
</dbReference>
<dbReference type="PROSITE" id="PS01180">
    <property type="entry name" value="CUB"/>
    <property type="match status" value="1"/>
</dbReference>
<dbReference type="PROSITE" id="PS50068">
    <property type="entry name" value="LDLRA_2"/>
    <property type="match status" value="1"/>
</dbReference>
<evidence type="ECO:0000313" key="5">
    <source>
        <dbReference type="EMBL" id="CAH1793887.1"/>
    </source>
</evidence>
<dbReference type="InterPro" id="IPR000859">
    <property type="entry name" value="CUB_dom"/>
</dbReference>
<accession>A0A8S4PI53</accession>
<dbReference type="FunFam" id="2.60.120.290:FF:000013">
    <property type="entry name" value="Membrane frizzled-related protein"/>
    <property type="match status" value="1"/>
</dbReference>
<dbReference type="InterPro" id="IPR002172">
    <property type="entry name" value="LDrepeatLR_classA_rpt"/>
</dbReference>
<dbReference type="PROSITE" id="PS01209">
    <property type="entry name" value="LDLRA_1"/>
    <property type="match status" value="1"/>
</dbReference>
<dbReference type="Proteomes" id="UP000749559">
    <property type="component" value="Unassembled WGS sequence"/>
</dbReference>